<dbReference type="Pfam" id="PF16074">
    <property type="entry name" value="PilW"/>
    <property type="match status" value="1"/>
</dbReference>
<accession>A0ABT0YLP9</accession>
<keyword evidence="1" id="KW-0812">Transmembrane</keyword>
<name>A0ABT0YLP9_9BURK</name>
<reference evidence="2" key="1">
    <citation type="submission" date="2022-05" db="EMBL/GenBank/DDBJ databases">
        <title>Schlegelella sp. nov., isolated from mangrove soil.</title>
        <authorList>
            <person name="Liu Y."/>
            <person name="Ge X."/>
            <person name="Liu W."/>
        </authorList>
    </citation>
    <scope>NUCLEOTIDE SEQUENCE</scope>
    <source>
        <strain evidence="2">S2-27</strain>
    </source>
</reference>
<organism evidence="2 3">
    <name type="scientific">Caldimonas mangrovi</name>
    <dbReference type="NCBI Taxonomy" id="2944811"/>
    <lineage>
        <taxon>Bacteria</taxon>
        <taxon>Pseudomonadati</taxon>
        <taxon>Pseudomonadota</taxon>
        <taxon>Betaproteobacteria</taxon>
        <taxon>Burkholderiales</taxon>
        <taxon>Sphaerotilaceae</taxon>
        <taxon>Caldimonas</taxon>
    </lineage>
</organism>
<gene>
    <name evidence="2" type="ORF">M8A51_08940</name>
</gene>
<protein>
    <submittedName>
        <fullName evidence="2">PilW family protein</fullName>
    </submittedName>
</protein>
<dbReference type="RefSeq" id="WP_251777857.1">
    <property type="nucleotide sequence ID" value="NZ_JAMKFE010000004.1"/>
</dbReference>
<comment type="caution">
    <text evidence="2">The sequence shown here is derived from an EMBL/GenBank/DDBJ whole genome shotgun (WGS) entry which is preliminary data.</text>
</comment>
<dbReference type="Proteomes" id="UP001165541">
    <property type="component" value="Unassembled WGS sequence"/>
</dbReference>
<evidence type="ECO:0000313" key="2">
    <source>
        <dbReference type="EMBL" id="MCM5679658.1"/>
    </source>
</evidence>
<dbReference type="InterPro" id="IPR032092">
    <property type="entry name" value="PilW"/>
</dbReference>
<keyword evidence="1" id="KW-1133">Transmembrane helix</keyword>
<dbReference type="EMBL" id="JAMKFE010000004">
    <property type="protein sequence ID" value="MCM5679658.1"/>
    <property type="molecule type" value="Genomic_DNA"/>
</dbReference>
<evidence type="ECO:0000313" key="3">
    <source>
        <dbReference type="Proteomes" id="UP001165541"/>
    </source>
</evidence>
<keyword evidence="1" id="KW-0472">Membrane</keyword>
<evidence type="ECO:0000256" key="1">
    <source>
        <dbReference type="SAM" id="Phobius"/>
    </source>
</evidence>
<proteinExistence type="predicted"/>
<sequence length="297" mass="30855">MSKPVPVSLLRRSAGRSLLEILVSLAIAAVILGAILIAVSGTGLSGRKHDAQSRLTDEGQIAMSLVTQHLRMAGFWQPDSAVPSLDTSAGMLFGCRDGFSNPDVADVASLACGGGGDNDAIVVRYDGTQPGGVVRDCLGATAVPAGAWVDNRFYVAVSPATGNPALYCRGNGGGGPEVLVDNVESMRIRYGVAAVNNDIPSGPTLFDPPAFTGESVRYLEADELAACTVGSLAANSWCAVTSVRLCLVLRTDDNAADQAGTPYIDCDGNTATQADQRIRRAMVTTISLRNRTSVVNP</sequence>
<keyword evidence="3" id="KW-1185">Reference proteome</keyword>
<feature type="transmembrane region" description="Helical" evidence="1">
    <location>
        <begin position="21"/>
        <end position="44"/>
    </location>
</feature>